<protein>
    <recommendedName>
        <fullName evidence="2">Retrovirus-related Pol polyprotein from transposon TNT 1-94-like beta-barrel domain-containing protein</fullName>
    </recommendedName>
</protein>
<dbReference type="AlphaFoldDB" id="A0A0L6VTU0"/>
<dbReference type="Pfam" id="PF22936">
    <property type="entry name" value="Pol_BBD"/>
    <property type="match status" value="1"/>
</dbReference>
<evidence type="ECO:0000313" key="4">
    <source>
        <dbReference type="Proteomes" id="UP000037035"/>
    </source>
</evidence>
<dbReference type="Proteomes" id="UP000037035">
    <property type="component" value="Unassembled WGS sequence"/>
</dbReference>
<dbReference type="OrthoDB" id="2847449at2759"/>
<keyword evidence="4" id="KW-1185">Reference proteome</keyword>
<gene>
    <name evidence="3" type="ORF">VP01_1063g2</name>
</gene>
<sequence length="346" mass="38800">MDLSQIILLNLFCDTVMSKSTEDPMEKMNSMLYKTAIKSIPLLTQENYSMWHSRVINLLDLPKIKDAVVNQKTTLSSSEELILQTVLAAKLVATIHSNFVNHSNRENGIKIWNTINDFASTQSANQARVWNNLSLLSYNDTDVDGFITKVRASIEKMHKVGINIDIDVVGYKIIQKFPKTPELNLISSAITHSGKEMTPDLVLDHLRLHANKQSISTGSSDTGGTPPHLAHQCWMLYPNLRPTNLGNLNCEKNNQTEQSISSFHTSLSYPSMHFLLYSVSSAHMTSNVNLFFALKFEEKGIVRTSLGTESLKIKQAGSIKLTNEHSNFILHHMLYVPDLCVNLLSV</sequence>
<keyword evidence="1" id="KW-0732">Signal</keyword>
<feature type="signal peptide" evidence="1">
    <location>
        <begin position="1"/>
        <end position="18"/>
    </location>
</feature>
<organism evidence="3 4">
    <name type="scientific">Puccinia sorghi</name>
    <dbReference type="NCBI Taxonomy" id="27349"/>
    <lineage>
        <taxon>Eukaryota</taxon>
        <taxon>Fungi</taxon>
        <taxon>Dikarya</taxon>
        <taxon>Basidiomycota</taxon>
        <taxon>Pucciniomycotina</taxon>
        <taxon>Pucciniomycetes</taxon>
        <taxon>Pucciniales</taxon>
        <taxon>Pucciniaceae</taxon>
        <taxon>Puccinia</taxon>
    </lineage>
</organism>
<dbReference type="InterPro" id="IPR054722">
    <property type="entry name" value="PolX-like_BBD"/>
</dbReference>
<accession>A0A0L6VTU0</accession>
<evidence type="ECO:0000256" key="1">
    <source>
        <dbReference type="SAM" id="SignalP"/>
    </source>
</evidence>
<name>A0A0L6VTU0_9BASI</name>
<comment type="caution">
    <text evidence="3">The sequence shown here is derived from an EMBL/GenBank/DDBJ whole genome shotgun (WGS) entry which is preliminary data.</text>
</comment>
<dbReference type="EMBL" id="LAVV01000710">
    <property type="protein sequence ID" value="KNZ64129.1"/>
    <property type="molecule type" value="Genomic_DNA"/>
</dbReference>
<proteinExistence type="predicted"/>
<dbReference type="VEuPathDB" id="FungiDB:VP01_1063g2"/>
<feature type="chain" id="PRO_5005568688" description="Retrovirus-related Pol polyprotein from transposon TNT 1-94-like beta-barrel domain-containing protein" evidence="1">
    <location>
        <begin position="19"/>
        <end position="346"/>
    </location>
</feature>
<evidence type="ECO:0000259" key="2">
    <source>
        <dbReference type="Pfam" id="PF22936"/>
    </source>
</evidence>
<feature type="domain" description="Retrovirus-related Pol polyprotein from transposon TNT 1-94-like beta-barrel" evidence="2">
    <location>
        <begin position="278"/>
        <end position="346"/>
    </location>
</feature>
<reference evidence="3 4" key="1">
    <citation type="submission" date="2015-08" db="EMBL/GenBank/DDBJ databases">
        <title>Next Generation Sequencing and Analysis of the Genome of Puccinia sorghi L Schw, the Causal Agent of Maize Common Rust.</title>
        <authorList>
            <person name="Rochi L."/>
            <person name="Burguener G."/>
            <person name="Darino M."/>
            <person name="Turjanski A."/>
            <person name="Kreff E."/>
            <person name="Dieguez M.J."/>
            <person name="Sacco F."/>
        </authorList>
    </citation>
    <scope>NUCLEOTIDE SEQUENCE [LARGE SCALE GENOMIC DNA]</scope>
    <source>
        <strain evidence="3 4">RO10H11247</strain>
    </source>
</reference>
<evidence type="ECO:0000313" key="3">
    <source>
        <dbReference type="EMBL" id="KNZ64129.1"/>
    </source>
</evidence>